<dbReference type="GeneID" id="28769088"/>
<dbReference type="EMBL" id="KV441557">
    <property type="protein sequence ID" value="OAG01705.1"/>
    <property type="molecule type" value="Genomic_DNA"/>
</dbReference>
<dbReference type="AlphaFoldDB" id="A0A177C2N5"/>
<proteinExistence type="predicted"/>
<evidence type="ECO:0000313" key="1">
    <source>
        <dbReference type="EMBL" id="OAG01705.1"/>
    </source>
</evidence>
<protein>
    <submittedName>
        <fullName evidence="1">Uncharacterized protein</fullName>
    </submittedName>
</protein>
<sequence length="150" mass="16070">MHQEETDCPLRAHLLSSFFTPSFSSPPSICSPIMHPRKSLVLLAFAILRCHTFSFSLASSSRDVAFGAHFSPTAATRSSKSAFGRWSTRDSDSCSARSDIEGGRGLGWAEEAFAGFKLGLMEGRGAREVLLVGAVVVEGVDLSGDMVERG</sequence>
<dbReference type="InParanoid" id="A0A177C2N5"/>
<evidence type="ECO:0000313" key="2">
    <source>
        <dbReference type="Proteomes" id="UP000077069"/>
    </source>
</evidence>
<keyword evidence="2" id="KW-1185">Reference proteome</keyword>
<dbReference type="Proteomes" id="UP000077069">
    <property type="component" value="Unassembled WGS sequence"/>
</dbReference>
<accession>A0A177C2N5</accession>
<organism evidence="1 2">
    <name type="scientific">Paraphaeosphaeria sporulosa</name>
    <dbReference type="NCBI Taxonomy" id="1460663"/>
    <lineage>
        <taxon>Eukaryota</taxon>
        <taxon>Fungi</taxon>
        <taxon>Dikarya</taxon>
        <taxon>Ascomycota</taxon>
        <taxon>Pezizomycotina</taxon>
        <taxon>Dothideomycetes</taxon>
        <taxon>Pleosporomycetidae</taxon>
        <taxon>Pleosporales</taxon>
        <taxon>Massarineae</taxon>
        <taxon>Didymosphaeriaceae</taxon>
        <taxon>Paraphaeosphaeria</taxon>
    </lineage>
</organism>
<reference evidence="1 2" key="1">
    <citation type="submission" date="2016-05" db="EMBL/GenBank/DDBJ databases">
        <title>Comparative analysis of secretome profiles of manganese(II)-oxidizing ascomycete fungi.</title>
        <authorList>
            <consortium name="DOE Joint Genome Institute"/>
            <person name="Zeiner C.A."/>
            <person name="Purvine S.O."/>
            <person name="Zink E.M."/>
            <person name="Wu S."/>
            <person name="Pasa-Tolic L."/>
            <person name="Chaput D.L."/>
            <person name="Haridas S."/>
            <person name="Grigoriev I.V."/>
            <person name="Santelli C.M."/>
            <person name="Hansel C.M."/>
        </authorList>
    </citation>
    <scope>NUCLEOTIDE SEQUENCE [LARGE SCALE GENOMIC DNA]</scope>
    <source>
        <strain evidence="1 2">AP3s5-JAC2a</strain>
    </source>
</reference>
<dbReference type="RefSeq" id="XP_018032070.1">
    <property type="nucleotide sequence ID" value="XM_018185602.1"/>
</dbReference>
<gene>
    <name evidence="1" type="ORF">CC84DRAFT_211786</name>
</gene>
<name>A0A177C2N5_9PLEO</name>